<dbReference type="SUPFAM" id="SSF48403">
    <property type="entry name" value="Ankyrin repeat"/>
    <property type="match status" value="1"/>
</dbReference>
<dbReference type="CDD" id="cd00603">
    <property type="entry name" value="IPT_PCSR"/>
    <property type="match status" value="1"/>
</dbReference>
<feature type="compositionally biased region" description="Low complexity" evidence="2">
    <location>
        <begin position="902"/>
        <end position="937"/>
    </location>
</feature>
<dbReference type="OrthoDB" id="366390at2759"/>
<dbReference type="AlphaFoldDB" id="A0A9P6FTL0"/>
<feature type="repeat" description="ANK" evidence="1">
    <location>
        <begin position="491"/>
        <end position="523"/>
    </location>
</feature>
<feature type="compositionally biased region" description="Acidic residues" evidence="2">
    <location>
        <begin position="837"/>
        <end position="848"/>
    </location>
</feature>
<dbReference type="Proteomes" id="UP000780801">
    <property type="component" value="Unassembled WGS sequence"/>
</dbReference>
<protein>
    <submittedName>
        <fullName evidence="3">SPT3 Dosage dependent suppressor of Ty-induced promoter mutations-like protein</fullName>
    </submittedName>
</protein>
<comment type="caution">
    <text evidence="3">The sequence shown here is derived from an EMBL/GenBank/DDBJ whole genome shotgun (WGS) entry which is preliminary data.</text>
</comment>
<feature type="compositionally biased region" description="Polar residues" evidence="2">
    <location>
        <begin position="30"/>
        <end position="44"/>
    </location>
</feature>
<feature type="region of interest" description="Disordered" evidence="2">
    <location>
        <begin position="739"/>
        <end position="767"/>
    </location>
</feature>
<feature type="compositionally biased region" description="Acidic residues" evidence="2">
    <location>
        <begin position="752"/>
        <end position="767"/>
    </location>
</feature>
<feature type="region of interest" description="Disordered" evidence="2">
    <location>
        <begin position="28"/>
        <end position="53"/>
    </location>
</feature>
<keyword evidence="1" id="KW-0040">ANK repeat</keyword>
<evidence type="ECO:0000313" key="3">
    <source>
        <dbReference type="EMBL" id="KAF9581595.1"/>
    </source>
</evidence>
<name>A0A9P6FTL0_9FUNG</name>
<dbReference type="PROSITE" id="PS50088">
    <property type="entry name" value="ANK_REPEAT"/>
    <property type="match status" value="1"/>
</dbReference>
<dbReference type="Gene3D" id="2.60.40.10">
    <property type="entry name" value="Immunoglobulins"/>
    <property type="match status" value="1"/>
</dbReference>
<reference evidence="3" key="1">
    <citation type="journal article" date="2020" name="Fungal Divers.">
        <title>Resolving the Mortierellaceae phylogeny through synthesis of multi-gene phylogenetics and phylogenomics.</title>
        <authorList>
            <person name="Vandepol N."/>
            <person name="Liber J."/>
            <person name="Desiro A."/>
            <person name="Na H."/>
            <person name="Kennedy M."/>
            <person name="Barry K."/>
            <person name="Grigoriev I.V."/>
            <person name="Miller A.N."/>
            <person name="O'Donnell K."/>
            <person name="Stajich J.E."/>
            <person name="Bonito G."/>
        </authorList>
    </citation>
    <scope>NUCLEOTIDE SEQUENCE</scope>
    <source>
        <strain evidence="3">KOD1015</strain>
    </source>
</reference>
<dbReference type="InterPro" id="IPR002110">
    <property type="entry name" value="Ankyrin_rpt"/>
</dbReference>
<feature type="region of interest" description="Disordered" evidence="2">
    <location>
        <begin position="900"/>
        <end position="940"/>
    </location>
</feature>
<dbReference type="SUPFAM" id="SSF81296">
    <property type="entry name" value="E set domains"/>
    <property type="match status" value="1"/>
</dbReference>
<dbReference type="SMART" id="SM00248">
    <property type="entry name" value="ANK"/>
    <property type="match status" value="2"/>
</dbReference>
<dbReference type="InterPro" id="IPR013783">
    <property type="entry name" value="Ig-like_fold"/>
</dbReference>
<dbReference type="InterPro" id="IPR036770">
    <property type="entry name" value="Ankyrin_rpt-contain_sf"/>
</dbReference>
<accession>A0A9P6FTL0</accession>
<proteinExistence type="predicted"/>
<feature type="region of interest" description="Disordered" evidence="2">
    <location>
        <begin position="810"/>
        <end position="848"/>
    </location>
</feature>
<organism evidence="3 4">
    <name type="scientific">Lunasporangiospora selenospora</name>
    <dbReference type="NCBI Taxonomy" id="979761"/>
    <lineage>
        <taxon>Eukaryota</taxon>
        <taxon>Fungi</taxon>
        <taxon>Fungi incertae sedis</taxon>
        <taxon>Mucoromycota</taxon>
        <taxon>Mortierellomycotina</taxon>
        <taxon>Mortierellomycetes</taxon>
        <taxon>Mortierellales</taxon>
        <taxon>Mortierellaceae</taxon>
        <taxon>Lunasporangiospora</taxon>
    </lineage>
</organism>
<dbReference type="Gene3D" id="1.25.40.20">
    <property type="entry name" value="Ankyrin repeat-containing domain"/>
    <property type="match status" value="1"/>
</dbReference>
<sequence>MLAKVVCSSTDHGERGNKDRYLFEFRLKRTSTMPRSQPQVARSPSDTDRRHSTGHELTTMAGDIPEDEGETIATCFTTPIMCSGHHKAKRTYPMQRPLKVSKGLPTPKTKTVKRHKSAPNITMPLQMATTPHHHSAETNTGRVNCGLAGEDDSGTVTVVGVSGAGAGAGTSTGHSGSVIDTAGFPPLIPFLPDHIGAVPGMTPFPHGLSHPQAHPPPERPGLEYRHEPGMGLGHGLNGEMSGQSFLLQAPPPGESLPPTVPQPPRITEVRPDHGPIRKTTDVLLRGLFFREGMVPYFGCIPAQDIVVETASLIVCKAPESPLVGPVWISIYDNMGNSFPDLAQFMYTDDSETELLILQLQLRLAHRALEYLHTQATGQKNNAVDILRDIPGLATSPRSSSLLGTNTGTGSMNSMMDPDPEIVLDPEIPMLSLQEVEEAILSTLNNLPREIDLSLQLEDGSNLLHLSILMGFDRLAIRLIEDGCELEAEDQYGMTSLAYAVMKGNETVARLLVLAGASSSSARSPQEFYENLPREVSPTPAMIRFLSVSCTRCYPMIDVSSQVDDEEEMEEGGEHSQGVDQGMDVDLGMSLATEVSPKPAGTRSSVLTETADEATLSIITRASTTAPVVLDIHPPEPGMMTAVNPESGYHTGKYSEVQERLSQLQMTFLPSQGIQMSVRFVKLNAEVGEPRPAFVRPGSTPLELFRTGDSFGLEIRLSLVTTTPARTPQSSDIRSEQLVMRGGLSSGPRADKDSEEETMSAVDGGEEVQELPNDYLGIRFPTAMVKRVGGRPASILSEMTYILRVTTRLGPSALRPSGAETEGEEAKHRSNGGGAASEGEEEDEDDDSCLELDGACDACSKFLHENRKLSPVRQAPQSSEVAASTSTTMTAYPIIQFSIPGTSSSPSASSSQSSLPSSSSFQGLASGDDTSSSNGSDYSLRDTTANSVGVVEMREGICEVKARVNCSSMHHLIQREWARRMQRIRSGSAPVLAMADLTDPGFVFRFELVHPLSNKVVAESEMGPILFQSYSRGRGAERMSDRPLAR</sequence>
<evidence type="ECO:0000256" key="2">
    <source>
        <dbReference type="SAM" id="MobiDB-lite"/>
    </source>
</evidence>
<dbReference type="EMBL" id="JAABOA010001416">
    <property type="protein sequence ID" value="KAF9581595.1"/>
    <property type="molecule type" value="Genomic_DNA"/>
</dbReference>
<evidence type="ECO:0000256" key="1">
    <source>
        <dbReference type="PROSITE-ProRule" id="PRU00023"/>
    </source>
</evidence>
<gene>
    <name evidence="3" type="primary">SPT23_1</name>
    <name evidence="3" type="ORF">BGW38_001333</name>
</gene>
<keyword evidence="4" id="KW-1185">Reference proteome</keyword>
<dbReference type="InterPro" id="IPR014756">
    <property type="entry name" value="Ig_E-set"/>
</dbReference>
<evidence type="ECO:0000313" key="4">
    <source>
        <dbReference type="Proteomes" id="UP000780801"/>
    </source>
</evidence>